<sequence length="388" mass="43539">MRLPSIGSNGITWLLTIIFLFSSIIRISAVNVKIRIDPTWLDYILDESENLEKLGKAIDGFKFDVEMDCSPGGHDIRHENGYWETLRALVDTIAVVHDRFSGVIQFIKRDQEGQDVLESYGLPNLQKAESILSLLDTWYKYLDRLIPFFRTRADVIKKTPGYRTPDTQTTGVNLRELSFRIESGRPDGQGNIVYSSDGRRKFYDQFRQAVIASEKLVKEIDKGIVWARTDMSGRMFDKLLRGRDPDNDEASETDEDGEEDGELEEEQEEGKGERNQENAQVGGGNVEGRQQVNQIGPVDTIEAAEPSTLAQQGGGSVVNNGEITDLAQRYTMEDNFVRIRGWFKCWGREALRLVKALDDVGAAPSLPYWVVINDSNGEVIPVNPASGG</sequence>
<proteinExistence type="predicted"/>
<evidence type="ECO:0000313" key="2">
    <source>
        <dbReference type="EMBL" id="KAK6516636.1"/>
    </source>
</evidence>
<evidence type="ECO:0000256" key="1">
    <source>
        <dbReference type="SAM" id="MobiDB-lite"/>
    </source>
</evidence>
<protein>
    <submittedName>
        <fullName evidence="2">Uncharacterized protein</fullName>
    </submittedName>
</protein>
<name>A0AAN8NRW8_9PEZI</name>
<dbReference type="Proteomes" id="UP001307849">
    <property type="component" value="Unassembled WGS sequence"/>
</dbReference>
<accession>A0AAN8NRW8</accession>
<organism evidence="2 3">
    <name type="scientific">Arthrobotrys conoides</name>
    <dbReference type="NCBI Taxonomy" id="74498"/>
    <lineage>
        <taxon>Eukaryota</taxon>
        <taxon>Fungi</taxon>
        <taxon>Dikarya</taxon>
        <taxon>Ascomycota</taxon>
        <taxon>Pezizomycotina</taxon>
        <taxon>Orbiliomycetes</taxon>
        <taxon>Orbiliales</taxon>
        <taxon>Orbiliaceae</taxon>
        <taxon>Arthrobotrys</taxon>
    </lineage>
</organism>
<keyword evidence="3" id="KW-1185">Reference proteome</keyword>
<dbReference type="EMBL" id="JAVHJM010000003">
    <property type="protein sequence ID" value="KAK6516636.1"/>
    <property type="molecule type" value="Genomic_DNA"/>
</dbReference>
<feature type="region of interest" description="Disordered" evidence="1">
    <location>
        <begin position="238"/>
        <end position="290"/>
    </location>
</feature>
<evidence type="ECO:0000313" key="3">
    <source>
        <dbReference type="Proteomes" id="UP001307849"/>
    </source>
</evidence>
<dbReference type="AlphaFoldDB" id="A0AAN8NRW8"/>
<feature type="compositionally biased region" description="Acidic residues" evidence="1">
    <location>
        <begin position="246"/>
        <end position="268"/>
    </location>
</feature>
<reference evidence="2 3" key="1">
    <citation type="submission" date="2019-10" db="EMBL/GenBank/DDBJ databases">
        <authorList>
            <person name="Palmer J.M."/>
        </authorList>
    </citation>
    <scope>NUCLEOTIDE SEQUENCE [LARGE SCALE GENOMIC DNA]</scope>
    <source>
        <strain evidence="2 3">TWF506</strain>
    </source>
</reference>
<comment type="caution">
    <text evidence="2">The sequence shown here is derived from an EMBL/GenBank/DDBJ whole genome shotgun (WGS) entry which is preliminary data.</text>
</comment>
<gene>
    <name evidence="2" type="ORF">TWF506_006534</name>
</gene>